<dbReference type="RefSeq" id="WP_007905041.1">
    <property type="nucleotide sequence ID" value="NZ_ADVG01000001.1"/>
</dbReference>
<dbReference type="PANTHER" id="PTHR30595:SF6">
    <property type="entry name" value="SCHLAFEN ALBA-2 DOMAIN-CONTAINING PROTEIN"/>
    <property type="match status" value="1"/>
</dbReference>
<organism evidence="4 5">
    <name type="scientific">Ktedonobacter racemifer DSM 44963</name>
    <dbReference type="NCBI Taxonomy" id="485913"/>
    <lineage>
        <taxon>Bacteria</taxon>
        <taxon>Bacillati</taxon>
        <taxon>Chloroflexota</taxon>
        <taxon>Ktedonobacteria</taxon>
        <taxon>Ktedonobacterales</taxon>
        <taxon>Ktedonobacteraceae</taxon>
        <taxon>Ktedonobacter</taxon>
    </lineage>
</organism>
<dbReference type="AlphaFoldDB" id="D6TGS5"/>
<proteinExistence type="predicted"/>
<evidence type="ECO:0000256" key="1">
    <source>
        <dbReference type="SAM" id="Phobius"/>
    </source>
</evidence>
<evidence type="ECO:0000259" key="3">
    <source>
        <dbReference type="Pfam" id="PF20712"/>
    </source>
</evidence>
<reference evidence="4 5" key="1">
    <citation type="journal article" date="2011" name="Stand. Genomic Sci.">
        <title>Non-contiguous finished genome sequence and contextual data of the filamentous soil bacterium Ktedonobacter racemifer type strain (SOSP1-21).</title>
        <authorList>
            <person name="Chang Y.J."/>
            <person name="Land M."/>
            <person name="Hauser L."/>
            <person name="Chertkov O."/>
            <person name="Del Rio T.G."/>
            <person name="Nolan M."/>
            <person name="Copeland A."/>
            <person name="Tice H."/>
            <person name="Cheng J.F."/>
            <person name="Lucas S."/>
            <person name="Han C."/>
            <person name="Goodwin L."/>
            <person name="Pitluck S."/>
            <person name="Ivanova N."/>
            <person name="Ovchinikova G."/>
            <person name="Pati A."/>
            <person name="Chen A."/>
            <person name="Palaniappan K."/>
            <person name="Mavromatis K."/>
            <person name="Liolios K."/>
            <person name="Brettin T."/>
            <person name="Fiebig A."/>
            <person name="Rohde M."/>
            <person name="Abt B."/>
            <person name="Goker M."/>
            <person name="Detter J.C."/>
            <person name="Woyke T."/>
            <person name="Bristow J."/>
            <person name="Eisen J.A."/>
            <person name="Markowitz V."/>
            <person name="Hugenholtz P."/>
            <person name="Kyrpides N.C."/>
            <person name="Klenk H.P."/>
            <person name="Lapidus A."/>
        </authorList>
    </citation>
    <scope>NUCLEOTIDE SEQUENCE [LARGE SCALE GENOMIC DNA]</scope>
    <source>
        <strain evidence="5">DSM 44963</strain>
    </source>
</reference>
<dbReference type="Proteomes" id="UP000004508">
    <property type="component" value="Unassembled WGS sequence"/>
</dbReference>
<comment type="caution">
    <text evidence="4">The sequence shown here is derived from an EMBL/GenBank/DDBJ whole genome shotgun (WGS) entry which is preliminary data.</text>
</comment>
<dbReference type="Pfam" id="PF04326">
    <property type="entry name" value="SLFN_AlbA_2"/>
    <property type="match status" value="1"/>
</dbReference>
<protein>
    <submittedName>
        <fullName evidence="4">Putative transcriptional regulator</fullName>
    </submittedName>
</protein>
<dbReference type="eggNOG" id="COG2865">
    <property type="taxonomic scope" value="Bacteria"/>
</dbReference>
<keyword evidence="1" id="KW-1133">Transmembrane helix</keyword>
<dbReference type="STRING" id="485913.Krac_10357"/>
<dbReference type="Pfam" id="PF20712">
    <property type="entry name" value="CyanoTRADDas_TM"/>
    <property type="match status" value="1"/>
</dbReference>
<keyword evidence="5" id="KW-1185">Reference proteome</keyword>
<feature type="transmembrane region" description="Helical" evidence="1">
    <location>
        <begin position="203"/>
        <end position="227"/>
    </location>
</feature>
<dbReference type="InterPro" id="IPR007421">
    <property type="entry name" value="Schlafen_AlbA_2_dom"/>
</dbReference>
<dbReference type="Gene3D" id="3.30.950.30">
    <property type="entry name" value="Schlafen, AAA domain"/>
    <property type="match status" value="1"/>
</dbReference>
<dbReference type="InParanoid" id="D6TGS5"/>
<feature type="domain" description="Schlafen AlbA-2" evidence="2">
    <location>
        <begin position="10"/>
        <end position="118"/>
    </location>
</feature>
<accession>D6TGS5</accession>
<dbReference type="InterPro" id="IPR038461">
    <property type="entry name" value="Schlafen_AlbA_2_dom_sf"/>
</dbReference>
<evidence type="ECO:0000313" key="4">
    <source>
        <dbReference type="EMBL" id="EFH88854.1"/>
    </source>
</evidence>
<dbReference type="EMBL" id="ADVG01000001">
    <property type="protein sequence ID" value="EFH88854.1"/>
    <property type="molecule type" value="Genomic_DNA"/>
</dbReference>
<dbReference type="PANTHER" id="PTHR30595">
    <property type="entry name" value="GLPR-RELATED TRANSCRIPTIONAL REPRESSOR"/>
    <property type="match status" value="1"/>
</dbReference>
<evidence type="ECO:0000313" key="5">
    <source>
        <dbReference type="Proteomes" id="UP000004508"/>
    </source>
</evidence>
<keyword evidence="1" id="KW-0812">Transmembrane</keyword>
<sequence>MGLLSLQGEGPLLEYKLAIPSSPMLAHVIASFANSEGGEIIIGVDDDGTIRGLDSTELEKSPGAIRSALKLLRPHPELSHHIKEVEGKSLFVIEVQKSPTPVRTVNGRLYVRRGSRTVLTEEIAFQALANAVPTAKQNILSSLGVNAQETVRAQKSNQFEEIVHKRIEEETGLKASEALIETIKLTRQELFSERREKRLQGRIAFFAALIALAFALSLIFVGVIYIYAGILQAGIVTSASSIVSGIVSGLAFVFFKQVSDRLDETAKELVTLEQTHTAIEYIVLYIKDETKRDEAIIDSVKSLMLKK</sequence>
<name>D6TGS5_KTERA</name>
<gene>
    <name evidence="4" type="ORF">Krac_10357</name>
</gene>
<dbReference type="InterPro" id="IPR048567">
    <property type="entry name" value="CyanoTRADDas_TM"/>
</dbReference>
<evidence type="ECO:0000259" key="2">
    <source>
        <dbReference type="Pfam" id="PF04326"/>
    </source>
</evidence>
<feature type="transmembrane region" description="Helical" evidence="1">
    <location>
        <begin position="233"/>
        <end position="255"/>
    </location>
</feature>
<feature type="domain" description="Cyanobacterial TRADD-N associated 2 transmembrane" evidence="3">
    <location>
        <begin position="198"/>
        <end position="262"/>
    </location>
</feature>
<keyword evidence="1" id="KW-0472">Membrane</keyword>